<sequence>MTTDKALGAVEHRSFDLGEVKVAELAVSDGEMTFSGYGAVFGNADSQDDVIIKGAFTATILEAKKTGVWPAMLSQHGGYGTQLTPIGVWTEMREDNVGLYVEGKFANTERGREAYELLKMKPRPAISGLSIGYRAKEWTMRSTPIEPRRTLKAVDLVEVSLVTFPSNGKARVTNVKSEFNPREIEDALREAGLSRADSVKAVSVFKNALRDEAEQDTTPRDEDETAKKSEAELSRLAARIKALIAG</sequence>
<keyword evidence="1" id="KW-1188">Viral release from host cell</keyword>
<evidence type="ECO:0000256" key="2">
    <source>
        <dbReference type="ARBA" id="ARBA00022670"/>
    </source>
</evidence>
<name>A0ABX6PLN2_9HYPH</name>
<dbReference type="InterPro" id="IPR054613">
    <property type="entry name" value="Peptidase_S78_dom"/>
</dbReference>
<evidence type="ECO:0000313" key="7">
    <source>
        <dbReference type="Proteomes" id="UP000305673"/>
    </source>
</evidence>
<dbReference type="Pfam" id="PF04586">
    <property type="entry name" value="Peptidase_S78"/>
    <property type="match status" value="1"/>
</dbReference>
<keyword evidence="2 6" id="KW-0645">Protease</keyword>
<keyword evidence="3" id="KW-0378">Hydrolase</keyword>
<evidence type="ECO:0000256" key="1">
    <source>
        <dbReference type="ARBA" id="ARBA00022612"/>
    </source>
</evidence>
<evidence type="ECO:0000256" key="3">
    <source>
        <dbReference type="ARBA" id="ARBA00022801"/>
    </source>
</evidence>
<gene>
    <name evidence="6" type="ORF">FFM53_020240</name>
</gene>
<dbReference type="GO" id="GO:0006508">
    <property type="term" value="P:proteolysis"/>
    <property type="evidence" value="ECO:0007669"/>
    <property type="project" value="UniProtKB-KW"/>
</dbReference>
<feature type="region of interest" description="Disordered" evidence="4">
    <location>
        <begin position="211"/>
        <end position="230"/>
    </location>
</feature>
<dbReference type="EMBL" id="CP054021">
    <property type="protein sequence ID" value="QKK19572.1"/>
    <property type="molecule type" value="Genomic_DNA"/>
</dbReference>
<dbReference type="NCBIfam" id="TIGR01543">
    <property type="entry name" value="proheadase_HK97"/>
    <property type="match status" value="1"/>
</dbReference>
<dbReference type="GO" id="GO:0008233">
    <property type="term" value="F:peptidase activity"/>
    <property type="evidence" value="ECO:0007669"/>
    <property type="project" value="UniProtKB-KW"/>
</dbReference>
<evidence type="ECO:0000259" key="5">
    <source>
        <dbReference type="Pfam" id="PF04586"/>
    </source>
</evidence>
<dbReference type="InterPro" id="IPR006433">
    <property type="entry name" value="Prohead_protease"/>
</dbReference>
<evidence type="ECO:0000313" key="6">
    <source>
        <dbReference type="EMBL" id="QKK19572.1"/>
    </source>
</evidence>
<proteinExistence type="predicted"/>
<dbReference type="Proteomes" id="UP000305673">
    <property type="component" value="Chromosome"/>
</dbReference>
<reference evidence="6 7" key="1">
    <citation type="submission" date="2020-05" db="EMBL/GenBank/DDBJ databases">
        <title>Genome sequences of pea root nodulating Rhizobium spp.</title>
        <authorList>
            <person name="Rahi P."/>
        </authorList>
    </citation>
    <scope>NUCLEOTIDE SEQUENCE [LARGE SCALE GENOMIC DNA]</scope>
    <source>
        <strain evidence="7">JKLM 12A2</strain>
    </source>
</reference>
<protein>
    <submittedName>
        <fullName evidence="6">HK97 family phage prohead protease</fullName>
    </submittedName>
</protein>
<feature type="domain" description="Prohead serine protease" evidence="5">
    <location>
        <begin position="24"/>
        <end position="179"/>
    </location>
</feature>
<organism evidence="6 7">
    <name type="scientific">Rhizobium indicum</name>
    <dbReference type="NCBI Taxonomy" id="2583231"/>
    <lineage>
        <taxon>Bacteria</taxon>
        <taxon>Pseudomonadati</taxon>
        <taxon>Pseudomonadota</taxon>
        <taxon>Alphaproteobacteria</taxon>
        <taxon>Hyphomicrobiales</taxon>
        <taxon>Rhizobiaceae</taxon>
        <taxon>Rhizobium/Agrobacterium group</taxon>
        <taxon>Rhizobium</taxon>
    </lineage>
</organism>
<keyword evidence="7" id="KW-1185">Reference proteome</keyword>
<accession>A0ABX6PLN2</accession>
<evidence type="ECO:0000256" key="4">
    <source>
        <dbReference type="SAM" id="MobiDB-lite"/>
    </source>
</evidence>